<dbReference type="RefSeq" id="WP_109922693.1">
    <property type="nucleotide sequence ID" value="NZ_QGLF01000005.1"/>
</dbReference>
<keyword evidence="1" id="KW-1133">Transmembrane helix</keyword>
<evidence type="ECO:0000256" key="1">
    <source>
        <dbReference type="SAM" id="Phobius"/>
    </source>
</evidence>
<sequence length="83" mass="8721">MSQFRAQFRALVINLSEIMTLVAIVLITIAAFLFGGVAGGGGYRFNALTALVGGGVGYVISNMSAAILFTLLDIRAALQDRRG</sequence>
<gene>
    <name evidence="2" type="ORF">DKG75_18745</name>
</gene>
<name>A0A317DWA1_9PROT</name>
<dbReference type="EMBL" id="QGLF01000005">
    <property type="protein sequence ID" value="PWR19007.1"/>
    <property type="molecule type" value="Genomic_DNA"/>
</dbReference>
<evidence type="ECO:0000313" key="2">
    <source>
        <dbReference type="EMBL" id="PWR19007.1"/>
    </source>
</evidence>
<reference evidence="3" key="1">
    <citation type="submission" date="2018-05" db="EMBL/GenBank/DDBJ databases">
        <title>Zavarzinia sp. HR-AS.</title>
        <authorList>
            <person name="Lee Y."/>
            <person name="Jeon C.O."/>
        </authorList>
    </citation>
    <scope>NUCLEOTIDE SEQUENCE [LARGE SCALE GENOMIC DNA]</scope>
    <source>
        <strain evidence="3">DSM 1231</strain>
    </source>
</reference>
<feature type="transmembrane region" description="Helical" evidence="1">
    <location>
        <begin position="47"/>
        <end position="72"/>
    </location>
</feature>
<keyword evidence="3" id="KW-1185">Reference proteome</keyword>
<proteinExistence type="predicted"/>
<protein>
    <submittedName>
        <fullName evidence="2">Uncharacterized protein</fullName>
    </submittedName>
</protein>
<dbReference type="Proteomes" id="UP000246077">
    <property type="component" value="Unassembled WGS sequence"/>
</dbReference>
<feature type="transmembrane region" description="Helical" evidence="1">
    <location>
        <begin position="12"/>
        <end position="35"/>
    </location>
</feature>
<comment type="caution">
    <text evidence="2">The sequence shown here is derived from an EMBL/GenBank/DDBJ whole genome shotgun (WGS) entry which is preliminary data.</text>
</comment>
<evidence type="ECO:0000313" key="3">
    <source>
        <dbReference type="Proteomes" id="UP000246077"/>
    </source>
</evidence>
<keyword evidence="1" id="KW-0472">Membrane</keyword>
<keyword evidence="1" id="KW-0812">Transmembrane</keyword>
<dbReference type="AlphaFoldDB" id="A0A317DWA1"/>
<accession>A0A317DWA1</accession>
<organism evidence="2 3">
    <name type="scientific">Zavarzinia compransoris</name>
    <dbReference type="NCBI Taxonomy" id="1264899"/>
    <lineage>
        <taxon>Bacteria</taxon>
        <taxon>Pseudomonadati</taxon>
        <taxon>Pseudomonadota</taxon>
        <taxon>Alphaproteobacteria</taxon>
        <taxon>Rhodospirillales</taxon>
        <taxon>Zavarziniaceae</taxon>
        <taxon>Zavarzinia</taxon>
    </lineage>
</organism>